<protein>
    <submittedName>
        <fullName evidence="2">Putative glycosyltransferase</fullName>
    </submittedName>
</protein>
<gene>
    <name evidence="2" type="primary">xre-1</name>
</gene>
<keyword evidence="1" id="KW-1133">Transmembrane helix</keyword>
<accession>D6BQ77</accession>
<dbReference type="PANTHER" id="PTHR31410:SF1">
    <property type="entry name" value="POST-GPI ATTACHMENT TO PROTEINS FACTOR 4"/>
    <property type="match status" value="1"/>
</dbReference>
<sequence>MFHLNLFASHAIPLIFAYGSLVVLISMIRAWTPHISLEDHRLNSVQQEEFLNVSKLKHQSLQAKFPIRSPSRDLAITIVTANRAQPYIHAVLGSLFDAYGVDLPPVTLCSVESHSYGEIEQLRRERWSVVEINKDYPFNTSVLSLRIAKETGDYWKCLNLTRNSEARYTLLLEDDIFVHERFRGMVESLTYQMDTTSSHVDYAKLYHINRLRHISSMPQIIGVYLLLSSLLHWLLAPRPVLTLIGYLVLLIHLNNQGNLFPADFRYSLTDSVYLTMSESCCTPAVFFRTASIPAIVDALIQEKSFAGHAKDHILDESRFVGRETDFNLVSHIGLISSLRRNQP</sequence>
<keyword evidence="1" id="KW-0472">Membrane</keyword>
<evidence type="ECO:0000313" key="2">
    <source>
        <dbReference type="EMBL" id="ADA57114.1"/>
    </source>
</evidence>
<keyword evidence="2" id="KW-0808">Transferase</keyword>
<dbReference type="GO" id="GO:0016757">
    <property type="term" value="F:glycosyltransferase activity"/>
    <property type="evidence" value="ECO:0007669"/>
    <property type="project" value="InterPro"/>
</dbReference>
<evidence type="ECO:0000256" key="1">
    <source>
        <dbReference type="SAM" id="Phobius"/>
    </source>
</evidence>
<dbReference type="AlphaFoldDB" id="D6BQ77"/>
<feature type="transmembrane region" description="Helical" evidence="1">
    <location>
        <begin position="214"/>
        <end position="234"/>
    </location>
</feature>
<dbReference type="InterPro" id="IPR029675">
    <property type="entry name" value="PGAP4"/>
</dbReference>
<keyword evidence="1" id="KW-0812">Transmembrane</keyword>
<dbReference type="EMBL" id="FJ895104">
    <property type="protein sequence ID" value="ADA57114.1"/>
    <property type="molecule type" value="mRNA"/>
</dbReference>
<dbReference type="GO" id="GO:0006506">
    <property type="term" value="P:GPI anchor biosynthetic process"/>
    <property type="evidence" value="ECO:0007669"/>
    <property type="project" value="InterPro"/>
</dbReference>
<organism evidence="2">
    <name type="scientific">Pristionchus pacificus</name>
    <name type="common">Parasitic nematode worm</name>
    <dbReference type="NCBI Taxonomy" id="54126"/>
    <lineage>
        <taxon>Eukaryota</taxon>
        <taxon>Metazoa</taxon>
        <taxon>Ecdysozoa</taxon>
        <taxon>Nematoda</taxon>
        <taxon>Chromadorea</taxon>
        <taxon>Rhabditida</taxon>
        <taxon>Rhabditina</taxon>
        <taxon>Diplogasteromorpha</taxon>
        <taxon>Diplogasteroidea</taxon>
        <taxon>Neodiplogasteridae</taxon>
        <taxon>Pristionchus</taxon>
    </lineage>
</organism>
<proteinExistence type="evidence at transcript level"/>
<feature type="transmembrane region" description="Helical" evidence="1">
    <location>
        <begin position="12"/>
        <end position="31"/>
    </location>
</feature>
<dbReference type="GO" id="GO:0000139">
    <property type="term" value="C:Golgi membrane"/>
    <property type="evidence" value="ECO:0007669"/>
    <property type="project" value="InterPro"/>
</dbReference>
<reference evidence="2" key="1">
    <citation type="submission" date="2009-04" db="EMBL/GenBank/DDBJ databases">
        <title>A putative glycosyltransferase from a novel family determines the susceptibility of the nematode Pristionchus pacificus to the bacterium Xenorhabdus nematophila.</title>
        <authorList>
            <person name="Wang Q."/>
            <person name="Alva V."/>
            <person name="Lupas A."/>
            <person name="Sommer R.J."/>
        </authorList>
    </citation>
    <scope>NUCLEOTIDE SEQUENCE</scope>
    <source>
        <strain evidence="2">PS312</strain>
    </source>
</reference>
<dbReference type="PANTHER" id="PTHR31410">
    <property type="entry name" value="TRANSMEMBRANE PROTEIN 246"/>
    <property type="match status" value="1"/>
</dbReference>
<name>D6BQ77_PRIPA</name>